<proteinExistence type="inferred from homology"/>
<keyword evidence="2" id="KW-0004">4Fe-4S</keyword>
<feature type="domain" description="Fe-S hydro-lyase tartrate dehydratase alpha-type catalytic" evidence="7">
    <location>
        <begin position="11"/>
        <end position="279"/>
    </location>
</feature>
<dbReference type="NCBIfam" id="NF004885">
    <property type="entry name" value="PRK06246.1"/>
    <property type="match status" value="1"/>
</dbReference>
<comment type="similarity">
    <text evidence="1">Belongs to the class-I fumarase family.</text>
</comment>
<keyword evidence="5" id="KW-0411">Iron-sulfur</keyword>
<keyword evidence="4" id="KW-0408">Iron</keyword>
<evidence type="ECO:0000256" key="4">
    <source>
        <dbReference type="ARBA" id="ARBA00023004"/>
    </source>
</evidence>
<dbReference type="EMBL" id="AP023418">
    <property type="protein sequence ID" value="BCK82669.1"/>
    <property type="molecule type" value="Genomic_DNA"/>
</dbReference>
<dbReference type="GO" id="GO:0016829">
    <property type="term" value="F:lyase activity"/>
    <property type="evidence" value="ECO:0007669"/>
    <property type="project" value="UniProtKB-KW"/>
</dbReference>
<keyword evidence="6" id="KW-0456">Lyase</keyword>
<accession>A0A810Q2W8</accession>
<dbReference type="InterPro" id="IPR051208">
    <property type="entry name" value="Class-I_Fumarase/Tartrate_DH"/>
</dbReference>
<dbReference type="Proteomes" id="UP000681035">
    <property type="component" value="Chromosome"/>
</dbReference>
<evidence type="ECO:0000259" key="7">
    <source>
        <dbReference type="Pfam" id="PF05681"/>
    </source>
</evidence>
<dbReference type="InterPro" id="IPR004646">
    <property type="entry name" value="Fe-S_hydro-lyase_TtdA-typ_cat"/>
</dbReference>
<evidence type="ECO:0000256" key="1">
    <source>
        <dbReference type="ARBA" id="ARBA00008876"/>
    </source>
</evidence>
<evidence type="ECO:0000256" key="2">
    <source>
        <dbReference type="ARBA" id="ARBA00022485"/>
    </source>
</evidence>
<evidence type="ECO:0000256" key="3">
    <source>
        <dbReference type="ARBA" id="ARBA00022723"/>
    </source>
</evidence>
<protein>
    <submittedName>
        <fullName evidence="8">Fumarate hydratase</fullName>
    </submittedName>
</protein>
<dbReference type="GO" id="GO:0051539">
    <property type="term" value="F:4 iron, 4 sulfur cluster binding"/>
    <property type="evidence" value="ECO:0007669"/>
    <property type="project" value="UniProtKB-KW"/>
</dbReference>
<name>A0A810Q2W8_9FIRM</name>
<keyword evidence="9" id="KW-1185">Reference proteome</keyword>
<dbReference type="PANTHER" id="PTHR30389:SF17">
    <property type="entry name" value="L(+)-TARTRATE DEHYDRATASE SUBUNIT ALPHA-RELATED"/>
    <property type="match status" value="1"/>
</dbReference>
<gene>
    <name evidence="8" type="ORF">MM50RIKEN_24320</name>
</gene>
<dbReference type="NCBIfam" id="TIGR00722">
    <property type="entry name" value="ttdA_fumA_fumB"/>
    <property type="match status" value="1"/>
</dbReference>
<dbReference type="KEGG" id="vcop:MM50RIKEN_24320"/>
<evidence type="ECO:0000313" key="8">
    <source>
        <dbReference type="EMBL" id="BCK82669.1"/>
    </source>
</evidence>
<dbReference type="Pfam" id="PF05681">
    <property type="entry name" value="Fumerase"/>
    <property type="match status" value="1"/>
</dbReference>
<sequence>MRELDTALICQTVADMVVQANCCIGADVMESLRQGRDREEKPLARSILDKLIRNDEIAARRAMPLCQDTGMAVFRVRLGQELHIVGQPLEEALQQGMAQGYREGYLRKSVVRDPVFHRENTGDNTPAVIYYEMVPGDRLELFFAPKGFGSENMSTIKMLKPADGEKGVREFILSAVEKAGPNPCPPIIVGVGIGGTFDKCAQLSKFALMRPVGSRHPDPAYAAMELELLDEINRMDIGPAGLGGRTTALAVHIETYPTHIAGLPVAVNLCCHAYRHAHAVL</sequence>
<evidence type="ECO:0000256" key="6">
    <source>
        <dbReference type="ARBA" id="ARBA00023239"/>
    </source>
</evidence>
<organism evidence="8 9">
    <name type="scientific">Vescimonas coprocola</name>
    <dbReference type="NCBI Taxonomy" id="2714355"/>
    <lineage>
        <taxon>Bacteria</taxon>
        <taxon>Bacillati</taxon>
        <taxon>Bacillota</taxon>
        <taxon>Clostridia</taxon>
        <taxon>Eubacteriales</taxon>
        <taxon>Oscillospiraceae</taxon>
        <taxon>Vescimonas</taxon>
    </lineage>
</organism>
<dbReference type="RefSeq" id="WP_213541214.1">
    <property type="nucleotide sequence ID" value="NZ_AP023418.1"/>
</dbReference>
<dbReference type="GO" id="GO:0046872">
    <property type="term" value="F:metal ion binding"/>
    <property type="evidence" value="ECO:0007669"/>
    <property type="project" value="UniProtKB-KW"/>
</dbReference>
<keyword evidence="3" id="KW-0479">Metal-binding</keyword>
<dbReference type="AlphaFoldDB" id="A0A810Q2W8"/>
<evidence type="ECO:0000313" key="9">
    <source>
        <dbReference type="Proteomes" id="UP000681035"/>
    </source>
</evidence>
<evidence type="ECO:0000256" key="5">
    <source>
        <dbReference type="ARBA" id="ARBA00023014"/>
    </source>
</evidence>
<reference evidence="8" key="1">
    <citation type="submission" date="2020-09" db="EMBL/GenBank/DDBJ databases">
        <title>New species isolated from human feces.</title>
        <authorList>
            <person name="Kitahara M."/>
            <person name="Shigeno Y."/>
            <person name="Shime M."/>
            <person name="Matsumoto Y."/>
            <person name="Nakamura S."/>
            <person name="Motooka D."/>
            <person name="Fukuoka S."/>
            <person name="Nishikawa H."/>
            <person name="Benno Y."/>
        </authorList>
    </citation>
    <scope>NUCLEOTIDE SEQUENCE</scope>
    <source>
        <strain evidence="8">MM50</strain>
    </source>
</reference>
<dbReference type="PANTHER" id="PTHR30389">
    <property type="entry name" value="FUMARATE HYDRATASE-RELATED"/>
    <property type="match status" value="1"/>
</dbReference>